<evidence type="ECO:0008006" key="8">
    <source>
        <dbReference type="Google" id="ProtNLM"/>
    </source>
</evidence>
<evidence type="ECO:0000259" key="4">
    <source>
        <dbReference type="SMART" id="SM00853"/>
    </source>
</evidence>
<dbReference type="OrthoDB" id="10254304at2759"/>
<evidence type="ECO:0000256" key="2">
    <source>
        <dbReference type="ARBA" id="ARBA00022763"/>
    </source>
</evidence>
<reference evidence="7" key="1">
    <citation type="journal article" date="2007" name="Nature">
        <title>The grapevine genome sequence suggests ancestral hexaploidization in major angiosperm phyla.</title>
        <authorList>
            <consortium name="The French-Italian Public Consortium for Grapevine Genome Characterization."/>
            <person name="Jaillon O."/>
            <person name="Aury J.-M."/>
            <person name="Noel B."/>
            <person name="Policriti A."/>
            <person name="Clepet C."/>
            <person name="Casagrande A."/>
            <person name="Choisne N."/>
            <person name="Aubourg S."/>
            <person name="Vitulo N."/>
            <person name="Jubin C."/>
            <person name="Vezzi A."/>
            <person name="Legeai F."/>
            <person name="Hugueney P."/>
            <person name="Dasilva C."/>
            <person name="Horner D."/>
            <person name="Mica E."/>
            <person name="Jublot D."/>
            <person name="Poulain J."/>
            <person name="Bruyere C."/>
            <person name="Billault A."/>
            <person name="Segurens B."/>
            <person name="Gouyvenoux M."/>
            <person name="Ugarte E."/>
            <person name="Cattonaro F."/>
            <person name="Anthouard V."/>
            <person name="Vico V."/>
            <person name="Del Fabbro C."/>
            <person name="Alaux M."/>
            <person name="Di Gaspero G."/>
            <person name="Dumas V."/>
            <person name="Felice N."/>
            <person name="Paillard S."/>
            <person name="Juman I."/>
            <person name="Moroldo M."/>
            <person name="Scalabrin S."/>
            <person name="Canaguier A."/>
            <person name="Le Clainche I."/>
            <person name="Malacrida G."/>
            <person name="Durand E."/>
            <person name="Pesole G."/>
            <person name="Laucou V."/>
            <person name="Chatelet P."/>
            <person name="Merdinoglu D."/>
            <person name="Delledonne M."/>
            <person name="Pezzotti M."/>
            <person name="Lecharny A."/>
            <person name="Scarpelli C."/>
            <person name="Artiguenave F."/>
            <person name="Pe M.E."/>
            <person name="Valle G."/>
            <person name="Morgante M."/>
            <person name="Caboche M."/>
            <person name="Adam-Blondon A.-F."/>
            <person name="Weissenbach J."/>
            <person name="Quetier F."/>
            <person name="Wincker P."/>
        </authorList>
    </citation>
    <scope>NUCLEOTIDE SEQUENCE [LARGE SCALE GENOMIC DNA]</scope>
    <source>
        <strain evidence="7">cv. Pinot noir / PN40024</strain>
    </source>
</reference>
<dbReference type="PROSITE" id="PS00058">
    <property type="entry name" value="DNA_MISMATCH_REPAIR_1"/>
    <property type="match status" value="1"/>
</dbReference>
<keyword evidence="2" id="KW-0227">DNA damage</keyword>
<dbReference type="InterPro" id="IPR042121">
    <property type="entry name" value="MutL_C_regsub"/>
</dbReference>
<feature type="region of interest" description="Disordered" evidence="3">
    <location>
        <begin position="377"/>
        <end position="408"/>
    </location>
</feature>
<evidence type="ECO:0000313" key="7">
    <source>
        <dbReference type="Proteomes" id="UP000009183"/>
    </source>
</evidence>
<evidence type="ECO:0000256" key="3">
    <source>
        <dbReference type="SAM" id="MobiDB-lite"/>
    </source>
</evidence>
<dbReference type="GO" id="GO:0032389">
    <property type="term" value="C:MutLalpha complex"/>
    <property type="evidence" value="ECO:0000318"/>
    <property type="project" value="GO_Central"/>
</dbReference>
<gene>
    <name evidence="6" type="ordered locus">VIT_07s0005g00220</name>
</gene>
<evidence type="ECO:0000313" key="6">
    <source>
        <dbReference type="EMBL" id="CBI36837.3"/>
    </source>
</evidence>
<dbReference type="EMBL" id="FN596502">
    <property type="protein sequence ID" value="CBI36837.3"/>
    <property type="molecule type" value="Genomic_DNA"/>
</dbReference>
<dbReference type="Pfam" id="PF01119">
    <property type="entry name" value="DNA_mis_repair"/>
    <property type="match status" value="1"/>
</dbReference>
<dbReference type="InterPro" id="IPR042120">
    <property type="entry name" value="MutL_C_dimsub"/>
</dbReference>
<sequence>MEGAAQSESPTIRAINKGAVHRICSGQVILDLSSAVKELVENSLDAGATSIEIALKEYGQEWFQVIDNGCGISPNNFKVLALKHHTSKLIDFPDLQSLTTFGFRGEALSSLCALGNLTVETRTKNESVATHLTFDHSGLLRDEKKTARQIGTTVTVKKLFSNLPVRSKEFSRNIRKEYGKLISLLSAYALIAGGVRLVCTNTTGKNVKSMVLKTQGSGSLKDNIITVFGMNTFNCLEPLNICLSDSSKVDGFVSKSGYGSGRTLGDRQFFFVNGRPVDMPKVGKLVNELYKGANSRQYPIAIMNFTVPTRAYDVNVTPDKRKIFFSDEGSILHSLREGLEKIYSPSLTSYSVNRFEEPTEETDNSELNPPQTQILSSSKQLFPDGSDLQEEAHSEEQITEDQIPSKMVKSSTENMHAVKEMDHSYDKDSIEKDFSLRVHEMVLKKNNSEMHALVSRSFVNHQKTNDSAGIIESEPSKFLGVDSAFDATENPHYSGGNINDEKAGEDLENHETPLPPADVATTASLSEEKNISDLSGVASAVQDTPVLDTPMPSSDLKICSTLQFSFEELRTRRHQRLSRLQSSSYKCGRTTTERCYSAATLEFSQPENEERKVRALAAATTELEKLFKKQDFGRMKVIGQFNLGFIIGKLDQDLFIVDQHAADEKYNFEHLAQSTVLNQQPLLRPLRLDLSPEEEVIASIHMDIIRKNGFALEEDLHAPPGQRFKLKAVPFSKNITFGVEDVKELISTLADGQGECSILGTYKMDTCDSICPSRVRAMLASRACRSSVMIGDPLGRKEMQRILEHLSDLKSPWNCPHGRPTMRHLVDLTTIYKVHSNDATVDEPCINEPCPPFS</sequence>
<dbReference type="InterPro" id="IPR037198">
    <property type="entry name" value="MutL_C_sf"/>
</dbReference>
<dbReference type="STRING" id="29760.D7U271"/>
<feature type="domain" description="MutL C-terminal dimerisation" evidence="4">
    <location>
        <begin position="637"/>
        <end position="794"/>
    </location>
</feature>
<dbReference type="PANTHER" id="PTHR10073">
    <property type="entry name" value="DNA MISMATCH REPAIR PROTEIN MLH, PMS, MUTL"/>
    <property type="match status" value="1"/>
</dbReference>
<dbReference type="GO" id="GO:0016887">
    <property type="term" value="F:ATP hydrolysis activity"/>
    <property type="evidence" value="ECO:0000318"/>
    <property type="project" value="GO_Central"/>
</dbReference>
<dbReference type="Gene3D" id="3.30.230.10">
    <property type="match status" value="1"/>
</dbReference>
<dbReference type="CDD" id="cd03484">
    <property type="entry name" value="MutL_Trans_hPMS_2_like"/>
    <property type="match status" value="1"/>
</dbReference>
<dbReference type="PANTHER" id="PTHR10073:SF52">
    <property type="entry name" value="MISMATCH REPAIR ENDONUCLEASE PMS2"/>
    <property type="match status" value="1"/>
</dbReference>
<dbReference type="FunFam" id="3.30.1370.100:FF:000001">
    <property type="entry name" value="Mismatch repair endonuclease pms1, putative"/>
    <property type="match status" value="1"/>
</dbReference>
<dbReference type="InterPro" id="IPR014721">
    <property type="entry name" value="Ribsml_uS5_D2-typ_fold_subgr"/>
</dbReference>
<dbReference type="CDD" id="cd16926">
    <property type="entry name" value="HATPase_MutL-MLH-PMS-like"/>
    <property type="match status" value="1"/>
</dbReference>
<comment type="similarity">
    <text evidence="1">Belongs to the DNA mismatch repair MutL/HexB family.</text>
</comment>
<dbReference type="Pfam" id="PF08676">
    <property type="entry name" value="MutL_C"/>
    <property type="match status" value="1"/>
</dbReference>
<evidence type="ECO:0000256" key="1">
    <source>
        <dbReference type="ARBA" id="ARBA00006082"/>
    </source>
</evidence>
<feature type="domain" description="DNA mismatch repair protein S5" evidence="5">
    <location>
        <begin position="224"/>
        <end position="344"/>
    </location>
</feature>
<dbReference type="SMART" id="SM01340">
    <property type="entry name" value="DNA_mis_repair"/>
    <property type="match status" value="1"/>
</dbReference>
<dbReference type="Proteomes" id="UP000009183">
    <property type="component" value="Chromosome 7"/>
</dbReference>
<dbReference type="GO" id="GO:0140664">
    <property type="term" value="F:ATP-dependent DNA damage sensor activity"/>
    <property type="evidence" value="ECO:0007669"/>
    <property type="project" value="InterPro"/>
</dbReference>
<dbReference type="InterPro" id="IPR002099">
    <property type="entry name" value="MutL/Mlh/PMS"/>
</dbReference>
<feature type="compositionally biased region" description="Basic and acidic residues" evidence="3">
    <location>
        <begin position="499"/>
        <end position="509"/>
    </location>
</feature>
<dbReference type="InterPro" id="IPR014790">
    <property type="entry name" value="MutL_C"/>
</dbReference>
<dbReference type="InterPro" id="IPR038973">
    <property type="entry name" value="MutL/Mlh/Pms-like"/>
</dbReference>
<dbReference type="Pfam" id="PF13589">
    <property type="entry name" value="HATPase_c_3"/>
    <property type="match status" value="1"/>
</dbReference>
<dbReference type="SMART" id="SM00853">
    <property type="entry name" value="MutL_C"/>
    <property type="match status" value="1"/>
</dbReference>
<dbReference type="InterPro" id="IPR036890">
    <property type="entry name" value="HATPase_C_sf"/>
</dbReference>
<dbReference type="InParanoid" id="D7U271"/>
<dbReference type="InterPro" id="IPR013507">
    <property type="entry name" value="DNA_mismatch_S5_2-like"/>
</dbReference>
<dbReference type="GO" id="GO:0005524">
    <property type="term" value="F:ATP binding"/>
    <property type="evidence" value="ECO:0007669"/>
    <property type="project" value="InterPro"/>
</dbReference>
<dbReference type="InterPro" id="IPR020568">
    <property type="entry name" value="Ribosomal_Su5_D2-typ_SF"/>
</dbReference>
<dbReference type="FunCoup" id="D7U271">
    <property type="interactions" value="2803"/>
</dbReference>
<dbReference type="NCBIfam" id="TIGR00585">
    <property type="entry name" value="mutl"/>
    <property type="match status" value="1"/>
</dbReference>
<dbReference type="SUPFAM" id="SSF55874">
    <property type="entry name" value="ATPase domain of HSP90 chaperone/DNA topoisomerase II/histidine kinase"/>
    <property type="match status" value="1"/>
</dbReference>
<dbReference type="Gene3D" id="3.30.1540.20">
    <property type="entry name" value="MutL, C-terminal domain, dimerisation subdomain"/>
    <property type="match status" value="1"/>
</dbReference>
<dbReference type="PaxDb" id="29760-VIT_07s0005g00220.t01"/>
<dbReference type="eggNOG" id="KOG1978">
    <property type="taxonomic scope" value="Eukaryota"/>
</dbReference>
<name>D7U271_VITVI</name>
<keyword evidence="7" id="KW-1185">Reference proteome</keyword>
<dbReference type="SUPFAM" id="SSF118116">
    <property type="entry name" value="DNA mismatch repair protein MutL"/>
    <property type="match status" value="1"/>
</dbReference>
<protein>
    <recommendedName>
        <fullName evidence="8">DNA mismatch repair protein PMS1</fullName>
    </recommendedName>
</protein>
<proteinExistence type="inferred from homology"/>
<dbReference type="AlphaFoldDB" id="D7U271"/>
<accession>D7U271</accession>
<feature type="region of interest" description="Disordered" evidence="3">
    <location>
        <begin position="489"/>
        <end position="509"/>
    </location>
</feature>
<organism evidence="6 7">
    <name type="scientific">Vitis vinifera</name>
    <name type="common">Grape</name>
    <dbReference type="NCBI Taxonomy" id="29760"/>
    <lineage>
        <taxon>Eukaryota</taxon>
        <taxon>Viridiplantae</taxon>
        <taxon>Streptophyta</taxon>
        <taxon>Embryophyta</taxon>
        <taxon>Tracheophyta</taxon>
        <taxon>Spermatophyta</taxon>
        <taxon>Magnoliopsida</taxon>
        <taxon>eudicotyledons</taxon>
        <taxon>Gunneridae</taxon>
        <taxon>Pentapetalae</taxon>
        <taxon>rosids</taxon>
        <taxon>Vitales</taxon>
        <taxon>Vitaceae</taxon>
        <taxon>Viteae</taxon>
        <taxon>Vitis</taxon>
    </lineage>
</organism>
<dbReference type="GO" id="GO:0006298">
    <property type="term" value="P:mismatch repair"/>
    <property type="evidence" value="ECO:0000318"/>
    <property type="project" value="GO_Central"/>
</dbReference>
<evidence type="ECO:0000259" key="5">
    <source>
        <dbReference type="SMART" id="SM01340"/>
    </source>
</evidence>
<dbReference type="Gene3D" id="3.30.565.10">
    <property type="entry name" value="Histidine kinase-like ATPase, C-terminal domain"/>
    <property type="match status" value="1"/>
</dbReference>
<dbReference type="HOGENOM" id="CLU_004131_0_2_1"/>
<dbReference type="InterPro" id="IPR014762">
    <property type="entry name" value="DNA_mismatch_repair_CS"/>
</dbReference>
<dbReference type="GO" id="GO:0030983">
    <property type="term" value="F:mismatched DNA binding"/>
    <property type="evidence" value="ECO:0007669"/>
    <property type="project" value="InterPro"/>
</dbReference>
<dbReference type="OMA" id="MRPRRMP"/>
<dbReference type="ExpressionAtlas" id="D7U271">
    <property type="expression patterns" value="baseline"/>
</dbReference>
<dbReference type="Gene3D" id="3.30.1370.100">
    <property type="entry name" value="MutL, C-terminal domain, regulatory subdomain"/>
    <property type="match status" value="1"/>
</dbReference>
<dbReference type="SUPFAM" id="SSF54211">
    <property type="entry name" value="Ribosomal protein S5 domain 2-like"/>
    <property type="match status" value="1"/>
</dbReference>
<dbReference type="FunFam" id="3.30.230.10:FF:000054">
    <property type="entry name" value="DNA mismatch repair protein PMS1"/>
    <property type="match status" value="1"/>
</dbReference>
<dbReference type="FunFam" id="3.30.565.10:FF:000014">
    <property type="entry name" value="Mismatch repair endonuclease pms1, putative"/>
    <property type="match status" value="1"/>
</dbReference>